<sequence length="47" mass="5168">MSALTKLWNNYTLEFSTAQKVIVAIVLGAIVIIAFTAIVLVILEFTK</sequence>
<dbReference type="EMBL" id="JBHTJP010000032">
    <property type="protein sequence ID" value="MFD0975837.1"/>
    <property type="molecule type" value="Genomic_DNA"/>
</dbReference>
<evidence type="ECO:0000256" key="1">
    <source>
        <dbReference type="SAM" id="Phobius"/>
    </source>
</evidence>
<feature type="transmembrane region" description="Helical" evidence="1">
    <location>
        <begin position="21"/>
        <end position="43"/>
    </location>
</feature>
<comment type="caution">
    <text evidence="2">The sequence shown here is derived from an EMBL/GenBank/DDBJ whole genome shotgun (WGS) entry which is preliminary data.</text>
</comment>
<proteinExistence type="predicted"/>
<evidence type="ECO:0000313" key="3">
    <source>
        <dbReference type="Proteomes" id="UP001597100"/>
    </source>
</evidence>
<name>A0ABW3ICT4_9FLAO</name>
<keyword evidence="1" id="KW-0472">Membrane</keyword>
<reference evidence="3" key="1">
    <citation type="journal article" date="2019" name="Int. J. Syst. Evol. Microbiol.">
        <title>The Global Catalogue of Microorganisms (GCM) 10K type strain sequencing project: providing services to taxonomists for standard genome sequencing and annotation.</title>
        <authorList>
            <consortium name="The Broad Institute Genomics Platform"/>
            <consortium name="The Broad Institute Genome Sequencing Center for Infectious Disease"/>
            <person name="Wu L."/>
            <person name="Ma J."/>
        </authorList>
    </citation>
    <scope>NUCLEOTIDE SEQUENCE [LARGE SCALE GENOMIC DNA]</scope>
    <source>
        <strain evidence="3">CCUG 60898</strain>
    </source>
</reference>
<gene>
    <name evidence="2" type="ORF">ACFQ1G_03440</name>
</gene>
<dbReference type="RefSeq" id="WP_380736875.1">
    <property type="nucleotide sequence ID" value="NZ_JBHTJP010000032.1"/>
</dbReference>
<keyword evidence="1" id="KW-0812">Transmembrane</keyword>
<dbReference type="Proteomes" id="UP001597100">
    <property type="component" value="Unassembled WGS sequence"/>
</dbReference>
<keyword evidence="1" id="KW-1133">Transmembrane helix</keyword>
<evidence type="ECO:0000313" key="2">
    <source>
        <dbReference type="EMBL" id="MFD0975837.1"/>
    </source>
</evidence>
<accession>A0ABW3ICT4</accession>
<keyword evidence="3" id="KW-1185">Reference proteome</keyword>
<organism evidence="2 3">
    <name type="scientific">Salinimicrobium gaetbulicola</name>
    <dbReference type="NCBI Taxonomy" id="999702"/>
    <lineage>
        <taxon>Bacteria</taxon>
        <taxon>Pseudomonadati</taxon>
        <taxon>Bacteroidota</taxon>
        <taxon>Flavobacteriia</taxon>
        <taxon>Flavobacteriales</taxon>
        <taxon>Flavobacteriaceae</taxon>
        <taxon>Salinimicrobium</taxon>
    </lineage>
</organism>
<protein>
    <submittedName>
        <fullName evidence="2">Uncharacterized protein</fullName>
    </submittedName>
</protein>